<feature type="transmembrane region" description="Helical" evidence="1">
    <location>
        <begin position="12"/>
        <end position="32"/>
    </location>
</feature>
<keyword evidence="1" id="KW-0472">Membrane</keyword>
<keyword evidence="1" id="KW-0812">Transmembrane</keyword>
<comment type="caution">
    <text evidence="2">The sequence shown here is derived from an EMBL/GenBank/DDBJ whole genome shotgun (WGS) entry which is preliminary data.</text>
</comment>
<dbReference type="AlphaFoldDB" id="A0A0F9K291"/>
<keyword evidence="1" id="KW-1133">Transmembrane helix</keyword>
<sequence>MLEMTKQAKAQYIATAFLIAVAVWLGTFVGAAL</sequence>
<evidence type="ECO:0000313" key="2">
    <source>
        <dbReference type="EMBL" id="KKM16228.1"/>
    </source>
</evidence>
<proteinExistence type="predicted"/>
<organism evidence="2">
    <name type="scientific">marine sediment metagenome</name>
    <dbReference type="NCBI Taxonomy" id="412755"/>
    <lineage>
        <taxon>unclassified sequences</taxon>
        <taxon>metagenomes</taxon>
        <taxon>ecological metagenomes</taxon>
    </lineage>
</organism>
<accession>A0A0F9K291</accession>
<evidence type="ECO:0000256" key="1">
    <source>
        <dbReference type="SAM" id="Phobius"/>
    </source>
</evidence>
<name>A0A0F9K291_9ZZZZ</name>
<gene>
    <name evidence="2" type="ORF">LCGC14_1687900</name>
</gene>
<reference evidence="2" key="1">
    <citation type="journal article" date="2015" name="Nature">
        <title>Complex archaea that bridge the gap between prokaryotes and eukaryotes.</title>
        <authorList>
            <person name="Spang A."/>
            <person name="Saw J.H."/>
            <person name="Jorgensen S.L."/>
            <person name="Zaremba-Niedzwiedzka K."/>
            <person name="Martijn J."/>
            <person name="Lind A.E."/>
            <person name="van Eijk R."/>
            <person name="Schleper C."/>
            <person name="Guy L."/>
            <person name="Ettema T.J."/>
        </authorList>
    </citation>
    <scope>NUCLEOTIDE SEQUENCE</scope>
</reference>
<dbReference type="EMBL" id="LAZR01014719">
    <property type="protein sequence ID" value="KKM16228.1"/>
    <property type="molecule type" value="Genomic_DNA"/>
</dbReference>
<protein>
    <submittedName>
        <fullName evidence="2">Uncharacterized protein</fullName>
    </submittedName>
</protein>